<organism evidence="2 3">
    <name type="scientific">Leucocoprinus leucothites</name>
    <dbReference type="NCBI Taxonomy" id="201217"/>
    <lineage>
        <taxon>Eukaryota</taxon>
        <taxon>Fungi</taxon>
        <taxon>Dikarya</taxon>
        <taxon>Basidiomycota</taxon>
        <taxon>Agaricomycotina</taxon>
        <taxon>Agaricomycetes</taxon>
        <taxon>Agaricomycetidae</taxon>
        <taxon>Agaricales</taxon>
        <taxon>Agaricineae</taxon>
        <taxon>Agaricaceae</taxon>
        <taxon>Leucocoprinus</taxon>
    </lineage>
</organism>
<gene>
    <name evidence="2" type="ORF">D9756_010203</name>
</gene>
<dbReference type="InterPro" id="IPR027417">
    <property type="entry name" value="P-loop_NTPase"/>
</dbReference>
<dbReference type="Pfam" id="PF01926">
    <property type="entry name" value="MMR_HSR1"/>
    <property type="match status" value="1"/>
</dbReference>
<reference evidence="2 3" key="1">
    <citation type="journal article" date="2020" name="ISME J.">
        <title>Uncovering the hidden diversity of litter-decomposition mechanisms in mushroom-forming fungi.</title>
        <authorList>
            <person name="Floudas D."/>
            <person name="Bentzer J."/>
            <person name="Ahren D."/>
            <person name="Johansson T."/>
            <person name="Persson P."/>
            <person name="Tunlid A."/>
        </authorList>
    </citation>
    <scope>NUCLEOTIDE SEQUENCE [LARGE SCALE GENOMIC DNA]</scope>
    <source>
        <strain evidence="2 3">CBS 146.42</strain>
    </source>
</reference>
<dbReference type="Proteomes" id="UP000559027">
    <property type="component" value="Unassembled WGS sequence"/>
</dbReference>
<accession>A0A8H5CUL8</accession>
<dbReference type="GO" id="GO:0005525">
    <property type="term" value="F:GTP binding"/>
    <property type="evidence" value="ECO:0007669"/>
    <property type="project" value="InterPro"/>
</dbReference>
<protein>
    <recommendedName>
        <fullName evidence="1">G domain-containing protein</fullName>
    </recommendedName>
</protein>
<dbReference type="EMBL" id="JAACJO010000022">
    <property type="protein sequence ID" value="KAF5347898.1"/>
    <property type="molecule type" value="Genomic_DNA"/>
</dbReference>
<dbReference type="AlphaFoldDB" id="A0A8H5CUL8"/>
<feature type="domain" description="G" evidence="1">
    <location>
        <begin position="19"/>
        <end position="78"/>
    </location>
</feature>
<dbReference type="Gene3D" id="3.40.50.300">
    <property type="entry name" value="P-loop containing nucleotide triphosphate hydrolases"/>
    <property type="match status" value="1"/>
</dbReference>
<evidence type="ECO:0000313" key="3">
    <source>
        <dbReference type="Proteomes" id="UP000559027"/>
    </source>
</evidence>
<name>A0A8H5CUL8_9AGAR</name>
<evidence type="ECO:0000259" key="1">
    <source>
        <dbReference type="Pfam" id="PF01926"/>
    </source>
</evidence>
<evidence type="ECO:0000313" key="2">
    <source>
        <dbReference type="EMBL" id="KAF5347898.1"/>
    </source>
</evidence>
<dbReference type="OrthoDB" id="391988at2759"/>
<keyword evidence="3" id="KW-1185">Reference proteome</keyword>
<comment type="caution">
    <text evidence="2">The sequence shown here is derived from an EMBL/GenBank/DDBJ whole genome shotgun (WGS) entry which is preliminary data.</text>
</comment>
<proteinExistence type="predicted"/>
<sequence>MEPEFTIDGNIKTVEQFRILSVGQSGVGKSSLINCVFGITKACVVCFKPGESDIEQGFISQDNPHFVLHDSKGFEPGDITNFETRYATFLCSLFILSSLILSEIRVKRQ</sequence>
<dbReference type="InterPro" id="IPR006073">
    <property type="entry name" value="GTP-bd"/>
</dbReference>
<dbReference type="SUPFAM" id="SSF52540">
    <property type="entry name" value="P-loop containing nucleoside triphosphate hydrolases"/>
    <property type="match status" value="1"/>
</dbReference>